<keyword evidence="2 5" id="KW-0812">Transmembrane</keyword>
<organism evidence="7 8">
    <name type="scientific">Luedemannella helvata</name>
    <dbReference type="NCBI Taxonomy" id="349315"/>
    <lineage>
        <taxon>Bacteria</taxon>
        <taxon>Bacillati</taxon>
        <taxon>Actinomycetota</taxon>
        <taxon>Actinomycetes</taxon>
        <taxon>Micromonosporales</taxon>
        <taxon>Micromonosporaceae</taxon>
        <taxon>Luedemannella</taxon>
    </lineage>
</organism>
<feature type="transmembrane region" description="Helical" evidence="5">
    <location>
        <begin position="151"/>
        <end position="168"/>
    </location>
</feature>
<evidence type="ECO:0000256" key="4">
    <source>
        <dbReference type="ARBA" id="ARBA00023136"/>
    </source>
</evidence>
<evidence type="ECO:0000256" key="3">
    <source>
        <dbReference type="ARBA" id="ARBA00022989"/>
    </source>
</evidence>
<evidence type="ECO:0000256" key="1">
    <source>
        <dbReference type="ARBA" id="ARBA00004141"/>
    </source>
</evidence>
<evidence type="ECO:0000256" key="5">
    <source>
        <dbReference type="SAM" id="Phobius"/>
    </source>
</evidence>
<keyword evidence="3 5" id="KW-1133">Transmembrane helix</keyword>
<reference evidence="8" key="1">
    <citation type="journal article" date="2019" name="Int. J. Syst. Evol. Microbiol.">
        <title>The Global Catalogue of Microorganisms (GCM) 10K type strain sequencing project: providing services to taxonomists for standard genome sequencing and annotation.</title>
        <authorList>
            <consortium name="The Broad Institute Genomics Platform"/>
            <consortium name="The Broad Institute Genome Sequencing Center for Infectious Disease"/>
            <person name="Wu L."/>
            <person name="Ma J."/>
        </authorList>
    </citation>
    <scope>NUCLEOTIDE SEQUENCE [LARGE SCALE GENOMIC DNA]</scope>
    <source>
        <strain evidence="8">JCM 13249</strain>
    </source>
</reference>
<keyword evidence="8" id="KW-1185">Reference proteome</keyword>
<gene>
    <name evidence="7" type="ORF">GCM10009681_38990</name>
</gene>
<feature type="transmembrane region" description="Helical" evidence="5">
    <location>
        <begin position="100"/>
        <end position="119"/>
    </location>
</feature>
<feature type="transmembrane region" description="Helical" evidence="5">
    <location>
        <begin position="22"/>
        <end position="43"/>
    </location>
</feature>
<name>A0ABP4X011_9ACTN</name>
<evidence type="ECO:0000256" key="2">
    <source>
        <dbReference type="ARBA" id="ARBA00022692"/>
    </source>
</evidence>
<dbReference type="RefSeq" id="WP_344083767.1">
    <property type="nucleotide sequence ID" value="NZ_BAAALS010000019.1"/>
</dbReference>
<evidence type="ECO:0000313" key="8">
    <source>
        <dbReference type="Proteomes" id="UP001500655"/>
    </source>
</evidence>
<sequence>MPDLARITETSKRTLRDRRRRVRANLLVAAQGAMAAALAWWISADLLHHYQPFFAPIAALIVIGTLIGARVRRALELVFGVALGIALGDILILVVGVGPVQLGLAVLLAIVAAVYLGGGAMMMSQAASSAVLVATLAPPSTGVYFSRFFDALIGGAVGIVVVTVLLPLNPLRAVARAADPAMRTLSGALMRIYEALGHREANWALDALDDLREGEADQAHFRDVLPVGRETVTLAPVRWRSRSELAQYVEAAVHVDRVWRNARVMARRVAFLIDDDEPAPPELVAAIRELAEGVSALRRDLADGVEPEATRQHALSAVRYGGSAYLQHLDLSGNAVVATIRNAAADLLEATGVAHKEADRLIRRAAPITRLPRRPVPG</sequence>
<keyword evidence="4 5" id="KW-0472">Membrane</keyword>
<evidence type="ECO:0000259" key="6">
    <source>
        <dbReference type="Pfam" id="PF13515"/>
    </source>
</evidence>
<comment type="caution">
    <text evidence="7">The sequence shown here is derived from an EMBL/GenBank/DDBJ whole genome shotgun (WGS) entry which is preliminary data.</text>
</comment>
<feature type="transmembrane region" description="Helical" evidence="5">
    <location>
        <begin position="49"/>
        <end position="67"/>
    </location>
</feature>
<dbReference type="Pfam" id="PF13515">
    <property type="entry name" value="FUSC_2"/>
    <property type="match status" value="1"/>
</dbReference>
<dbReference type="Proteomes" id="UP001500655">
    <property type="component" value="Unassembled WGS sequence"/>
</dbReference>
<dbReference type="EMBL" id="BAAALS010000019">
    <property type="protein sequence ID" value="GAA1764085.1"/>
    <property type="molecule type" value="Genomic_DNA"/>
</dbReference>
<evidence type="ECO:0000313" key="7">
    <source>
        <dbReference type="EMBL" id="GAA1764085.1"/>
    </source>
</evidence>
<feature type="transmembrane region" description="Helical" evidence="5">
    <location>
        <begin position="74"/>
        <end position="94"/>
    </location>
</feature>
<protein>
    <submittedName>
        <fullName evidence="7">Aromatic acid exporter family protein</fullName>
    </submittedName>
</protein>
<comment type="subcellular location">
    <subcellularLocation>
        <location evidence="1">Membrane</location>
        <topology evidence="1">Multi-pass membrane protein</topology>
    </subcellularLocation>
</comment>
<proteinExistence type="predicted"/>
<feature type="domain" description="Integral membrane bound transporter" evidence="6">
    <location>
        <begin position="39"/>
        <end position="161"/>
    </location>
</feature>
<accession>A0ABP4X011</accession>
<dbReference type="InterPro" id="IPR049453">
    <property type="entry name" value="Memb_transporter_dom"/>
</dbReference>